<name>A0A3M8K915_9CORY</name>
<protein>
    <submittedName>
        <fullName evidence="2">Fatty acid-binding protein DegV</fullName>
    </submittedName>
</protein>
<sequence length="273" mass="29393">MPVRIVTDSSASLSEDVIEELGITVVDLHVMEDEERHEAFTSGLSALELTAAYARQLERGGDEGVLALHLSKNLSSTWSAAVQAAAVFPDNMVRVLDTGSVGMAIGAAAMAAAKLASQGKDLDTCQEMAIDTLERSSTWIYLHRIDEIRKSGRISATTAVLSAALLATKPIMQIKDGRLELVGKTRTQSKAFTKLVELVIERAHEDPVFIAIQHNEAEESAGDLRDMFEEVLPEGSSFMTMPMEETLSVHTGEGAVGVSAVFADRPEDFSTVS</sequence>
<dbReference type="InterPro" id="IPR003797">
    <property type="entry name" value="DegV"/>
</dbReference>
<dbReference type="PANTHER" id="PTHR33434">
    <property type="entry name" value="DEGV DOMAIN-CONTAINING PROTEIN DR_1986-RELATED"/>
    <property type="match status" value="1"/>
</dbReference>
<dbReference type="InterPro" id="IPR043168">
    <property type="entry name" value="DegV_C"/>
</dbReference>
<dbReference type="GO" id="GO:0008289">
    <property type="term" value="F:lipid binding"/>
    <property type="evidence" value="ECO:0007669"/>
    <property type="project" value="UniProtKB-KW"/>
</dbReference>
<reference evidence="2 3" key="1">
    <citation type="submission" date="2018-02" db="EMBL/GenBank/DDBJ databases">
        <title>Corynebacterium alimpuense sp. nov., a marine obligate actinomycete isolated from sediments of Valparaiso bay, Chile.</title>
        <authorList>
            <person name="Claverias F."/>
            <person name="Gonzales-Siles L."/>
            <person name="Salva-Serra F."/>
            <person name="Inganaes E."/>
            <person name="Molin K."/>
            <person name="Cumsille A."/>
            <person name="Undabarrena A."/>
            <person name="Couve E."/>
            <person name="Moore E.R.B."/>
            <person name="Gomila M."/>
            <person name="Camara B."/>
        </authorList>
    </citation>
    <scope>NUCLEOTIDE SEQUENCE [LARGE SCALE GENOMIC DNA]</scope>
    <source>
        <strain evidence="2 3">CCUG 69366</strain>
    </source>
</reference>
<keyword evidence="1" id="KW-0446">Lipid-binding</keyword>
<dbReference type="OrthoDB" id="9760324at2"/>
<dbReference type="RefSeq" id="WP_123047673.1">
    <property type="nucleotide sequence ID" value="NZ_PTJO01000003.1"/>
</dbReference>
<dbReference type="EMBL" id="PTJO01000003">
    <property type="protein sequence ID" value="RNE49626.1"/>
    <property type="molecule type" value="Genomic_DNA"/>
</dbReference>
<dbReference type="Pfam" id="PF02645">
    <property type="entry name" value="DegV"/>
    <property type="match status" value="1"/>
</dbReference>
<keyword evidence="3" id="KW-1185">Reference proteome</keyword>
<dbReference type="PANTHER" id="PTHR33434:SF2">
    <property type="entry name" value="FATTY ACID-BINDING PROTEIN TM_1468"/>
    <property type="match status" value="1"/>
</dbReference>
<accession>A0A3M8K915</accession>
<dbReference type="Gene3D" id="3.30.1180.10">
    <property type="match status" value="1"/>
</dbReference>
<proteinExistence type="predicted"/>
<organism evidence="2 3">
    <name type="scientific">Corynebacterium alimapuense</name>
    <dbReference type="NCBI Taxonomy" id="1576874"/>
    <lineage>
        <taxon>Bacteria</taxon>
        <taxon>Bacillati</taxon>
        <taxon>Actinomycetota</taxon>
        <taxon>Actinomycetes</taxon>
        <taxon>Mycobacteriales</taxon>
        <taxon>Corynebacteriaceae</taxon>
        <taxon>Corynebacterium</taxon>
    </lineage>
</organism>
<dbReference type="NCBIfam" id="TIGR00762">
    <property type="entry name" value="DegV"/>
    <property type="match status" value="1"/>
</dbReference>
<dbReference type="AlphaFoldDB" id="A0A3M8K915"/>
<dbReference type="SUPFAM" id="SSF82549">
    <property type="entry name" value="DAK1/DegV-like"/>
    <property type="match status" value="1"/>
</dbReference>
<dbReference type="Gene3D" id="3.40.50.10170">
    <property type="match status" value="2"/>
</dbReference>
<evidence type="ECO:0000313" key="3">
    <source>
        <dbReference type="Proteomes" id="UP000266975"/>
    </source>
</evidence>
<dbReference type="PROSITE" id="PS51482">
    <property type="entry name" value="DEGV"/>
    <property type="match status" value="1"/>
</dbReference>
<dbReference type="InterPro" id="IPR050270">
    <property type="entry name" value="DegV_domain_contain"/>
</dbReference>
<comment type="caution">
    <text evidence="2">The sequence shown here is derived from an EMBL/GenBank/DDBJ whole genome shotgun (WGS) entry which is preliminary data.</text>
</comment>
<evidence type="ECO:0000256" key="1">
    <source>
        <dbReference type="ARBA" id="ARBA00023121"/>
    </source>
</evidence>
<dbReference type="Proteomes" id="UP000266975">
    <property type="component" value="Unassembled WGS sequence"/>
</dbReference>
<evidence type="ECO:0000313" key="2">
    <source>
        <dbReference type="EMBL" id="RNE49626.1"/>
    </source>
</evidence>
<gene>
    <name evidence="2" type="ORF">C5L39_04610</name>
</gene>